<dbReference type="AlphaFoldDB" id="A0A7N0TEC6"/>
<dbReference type="PANTHER" id="PTHR43899">
    <property type="entry name" value="RH59310P"/>
    <property type="match status" value="1"/>
</dbReference>
<dbReference type="EnsemblPlants" id="Kaladp0034s0108.1.v1.1">
    <property type="protein sequence ID" value="Kaladp0034s0108.1.v1.1"/>
    <property type="gene ID" value="Kaladp0034s0108.v1.1"/>
</dbReference>
<dbReference type="PIRSF" id="PIRSF000126">
    <property type="entry name" value="11-beta-HSD1"/>
    <property type="match status" value="1"/>
</dbReference>
<keyword evidence="2" id="KW-0560">Oxidoreductase</keyword>
<feature type="transmembrane region" description="Helical" evidence="4">
    <location>
        <begin position="12"/>
        <end position="35"/>
    </location>
</feature>
<evidence type="ECO:0000256" key="2">
    <source>
        <dbReference type="ARBA" id="ARBA00023002"/>
    </source>
</evidence>
<comment type="similarity">
    <text evidence="3">Belongs to the short-chain dehydrogenases/reductases (SDR) family.</text>
</comment>
<name>A0A7N0TEC6_KALFE</name>
<dbReference type="PRINTS" id="PR00080">
    <property type="entry name" value="SDRFAMILY"/>
</dbReference>
<organism evidence="5 6">
    <name type="scientific">Kalanchoe fedtschenkoi</name>
    <name type="common">Lavender scallops</name>
    <name type="synonym">South American air plant</name>
    <dbReference type="NCBI Taxonomy" id="63787"/>
    <lineage>
        <taxon>Eukaryota</taxon>
        <taxon>Viridiplantae</taxon>
        <taxon>Streptophyta</taxon>
        <taxon>Embryophyta</taxon>
        <taxon>Tracheophyta</taxon>
        <taxon>Spermatophyta</taxon>
        <taxon>Magnoliopsida</taxon>
        <taxon>eudicotyledons</taxon>
        <taxon>Gunneridae</taxon>
        <taxon>Pentapetalae</taxon>
        <taxon>Saxifragales</taxon>
        <taxon>Crassulaceae</taxon>
        <taxon>Kalanchoe</taxon>
    </lineage>
</organism>
<dbReference type="Pfam" id="PF00106">
    <property type="entry name" value="adh_short"/>
    <property type="match status" value="1"/>
</dbReference>
<keyword evidence="4" id="KW-0472">Membrane</keyword>
<dbReference type="SUPFAM" id="SSF51735">
    <property type="entry name" value="NAD(P)-binding Rossmann-fold domains"/>
    <property type="match status" value="1"/>
</dbReference>
<dbReference type="FunFam" id="3.40.50.720:FF:000137">
    <property type="entry name" value="Hydroxysteroid (17-beta) dehydrogenase 3"/>
    <property type="match status" value="1"/>
</dbReference>
<keyword evidence="6" id="KW-1185">Reference proteome</keyword>
<dbReference type="GO" id="GO:0005783">
    <property type="term" value="C:endoplasmic reticulum"/>
    <property type="evidence" value="ECO:0007669"/>
    <property type="project" value="TreeGrafter"/>
</dbReference>
<dbReference type="Proteomes" id="UP000594263">
    <property type="component" value="Unplaced"/>
</dbReference>
<evidence type="ECO:0000256" key="3">
    <source>
        <dbReference type="RuleBase" id="RU000363"/>
    </source>
</evidence>
<proteinExistence type="inferred from homology"/>
<dbReference type="Gene3D" id="3.40.50.720">
    <property type="entry name" value="NAD(P)-binding Rossmann-like Domain"/>
    <property type="match status" value="1"/>
</dbReference>
<dbReference type="PANTHER" id="PTHR43899:SF25">
    <property type="entry name" value="ENOYL-(ACYL CARRIER) REDUCTASE"/>
    <property type="match status" value="1"/>
</dbReference>
<dbReference type="Gramene" id="Kaladp0034s0108.1.v1.1">
    <property type="protein sequence ID" value="Kaladp0034s0108.1.v1.1"/>
    <property type="gene ID" value="Kaladp0034s0108.v1.1"/>
</dbReference>
<dbReference type="CDD" id="cd05356">
    <property type="entry name" value="17beta-HSD1_like_SDR_c"/>
    <property type="match status" value="1"/>
</dbReference>
<dbReference type="InterPro" id="IPR002347">
    <property type="entry name" value="SDR_fam"/>
</dbReference>
<keyword evidence="4" id="KW-0812">Transmembrane</keyword>
<dbReference type="InterPro" id="IPR036291">
    <property type="entry name" value="NAD(P)-bd_dom_sf"/>
</dbReference>
<reference evidence="5" key="1">
    <citation type="submission" date="2021-01" db="UniProtKB">
        <authorList>
            <consortium name="EnsemblPlants"/>
        </authorList>
    </citation>
    <scope>IDENTIFICATION</scope>
</reference>
<evidence type="ECO:0000256" key="1">
    <source>
        <dbReference type="ARBA" id="ARBA00022857"/>
    </source>
</evidence>
<accession>A0A7N0TEC6</accession>
<dbReference type="OMA" id="CKASINF"/>
<evidence type="ECO:0000256" key="4">
    <source>
        <dbReference type="SAM" id="Phobius"/>
    </source>
</evidence>
<evidence type="ECO:0000313" key="6">
    <source>
        <dbReference type="Proteomes" id="UP000594263"/>
    </source>
</evidence>
<dbReference type="InterPro" id="IPR051019">
    <property type="entry name" value="VLCFA-Steroid_DH"/>
</dbReference>
<evidence type="ECO:0000313" key="5">
    <source>
        <dbReference type="EnsemblPlants" id="Kaladp0034s0108.1.v1.1"/>
    </source>
</evidence>
<keyword evidence="4" id="KW-1133">Transmembrane helix</keyword>
<protein>
    <submittedName>
        <fullName evidence="5">Uncharacterized protein</fullName>
    </submittedName>
</protein>
<dbReference type="GO" id="GO:0045703">
    <property type="term" value="F:ketoreductase activity"/>
    <property type="evidence" value="ECO:0007669"/>
    <property type="project" value="TreeGrafter"/>
</dbReference>
<sequence length="324" mass="35922">MELVELMFEMAALLGLISISKLILGAVNFVWVMFLRKPKDLVKCYGSWALVTGATDGIGRAMAFQLASKGLNLILLARNPSKLESTSQELAEKYGDRVAVKCIVADLDKLKKDEIIKAVQEGIQGLDVGILINNAGLIYDFPQFLHEADPQMVESLLNVNIGGLTWTTMALLPSMLKRKRGAIVNVGSGVAHVMPGYPLLAAYCGSKAYIEYFSKSVTLEYKARGIDIQCQIPLLVETKMIGAIKAGRLTPSAETWSKASIRWIGYEAAVCIPYWVHYMESIVFKTMPILIPNRHTLQGRLLLRKQGMEKKHAMKLDVDHKKNP</sequence>
<keyword evidence="1" id="KW-0521">NADP</keyword>
<dbReference type="PRINTS" id="PR00081">
    <property type="entry name" value="GDHRDH"/>
</dbReference>